<dbReference type="AlphaFoldDB" id="A0A6F8PU26"/>
<dbReference type="PANTHER" id="PTHR37461:SF1">
    <property type="entry name" value="ANTI-SIGMA-K FACTOR RSKA"/>
    <property type="match status" value="1"/>
</dbReference>
<evidence type="ECO:0000259" key="1">
    <source>
        <dbReference type="Pfam" id="PF10099"/>
    </source>
</evidence>
<sequence>MKLDDQNLQQRLANDYIMGLMNSRARKNFEKRMSRDASLRTLVQKTEGLWNRLSLTAPEQQPPLKVWVNISQRILQDSPSNITQLRKNFRSVKAPTPSNRWLKTWATAASISTIGLAIFASVNLAPTTSKQSQQFVQNETPQLLTVLINTQQQAGWLMRYEAQNKRLHVQTLQAEPLDSRRTYELWIIADGLNQPESLGLMPEVGEYNLPLNEQQIALLGKVQKFAVSVEPAGGSPTGQPTSSPVYLGEISKI</sequence>
<keyword evidence="3" id="KW-1185">Reference proteome</keyword>
<name>A0A6F8PU26_9GAMM</name>
<dbReference type="RefSeq" id="WP_173271522.1">
    <property type="nucleotide sequence ID" value="NZ_AP021889.1"/>
</dbReference>
<feature type="domain" description="Anti-sigma K factor RskA C-terminal" evidence="1">
    <location>
        <begin position="107"/>
        <end position="244"/>
    </location>
</feature>
<dbReference type="GO" id="GO:0005886">
    <property type="term" value="C:plasma membrane"/>
    <property type="evidence" value="ECO:0007669"/>
    <property type="project" value="InterPro"/>
</dbReference>
<protein>
    <recommendedName>
        <fullName evidence="1">Anti-sigma K factor RskA C-terminal domain-containing protein</fullName>
    </recommendedName>
</protein>
<gene>
    <name evidence="2" type="ORF">THMIRHAS_10160</name>
</gene>
<dbReference type="GO" id="GO:0006417">
    <property type="term" value="P:regulation of translation"/>
    <property type="evidence" value="ECO:0007669"/>
    <property type="project" value="TreeGrafter"/>
</dbReference>
<dbReference type="InterPro" id="IPR018764">
    <property type="entry name" value="RskA_C"/>
</dbReference>
<accession>A0A6F8PU26</accession>
<organism evidence="2 3">
    <name type="scientific">Thiosulfatimonas sediminis</name>
    <dbReference type="NCBI Taxonomy" id="2675054"/>
    <lineage>
        <taxon>Bacteria</taxon>
        <taxon>Pseudomonadati</taxon>
        <taxon>Pseudomonadota</taxon>
        <taxon>Gammaproteobacteria</taxon>
        <taxon>Thiotrichales</taxon>
        <taxon>Piscirickettsiaceae</taxon>
        <taxon>Thiosulfatimonas</taxon>
    </lineage>
</organism>
<dbReference type="PANTHER" id="PTHR37461">
    <property type="entry name" value="ANTI-SIGMA-K FACTOR RSKA"/>
    <property type="match status" value="1"/>
</dbReference>
<dbReference type="Pfam" id="PF10099">
    <property type="entry name" value="RskA_C"/>
    <property type="match status" value="1"/>
</dbReference>
<dbReference type="Proteomes" id="UP000501726">
    <property type="component" value="Chromosome"/>
</dbReference>
<dbReference type="KEGG" id="tse:THMIRHAS_10160"/>
<dbReference type="GO" id="GO:0016989">
    <property type="term" value="F:sigma factor antagonist activity"/>
    <property type="evidence" value="ECO:0007669"/>
    <property type="project" value="TreeGrafter"/>
</dbReference>
<proteinExistence type="predicted"/>
<evidence type="ECO:0000313" key="2">
    <source>
        <dbReference type="EMBL" id="BBP45643.1"/>
    </source>
</evidence>
<dbReference type="InterPro" id="IPR051474">
    <property type="entry name" value="Anti-sigma-K/W_factor"/>
</dbReference>
<reference evidence="3" key="1">
    <citation type="submission" date="2019-11" db="EMBL/GenBank/DDBJ databases">
        <title>Isolation and characterization of two novel species in the genus Thiomicrorhabdus.</title>
        <authorList>
            <person name="Mochizuki J."/>
            <person name="Kojima H."/>
            <person name="Fukui M."/>
        </authorList>
    </citation>
    <scope>NUCLEOTIDE SEQUENCE [LARGE SCALE GENOMIC DNA]</scope>
    <source>
        <strain evidence="3">aks77</strain>
    </source>
</reference>
<dbReference type="EMBL" id="AP021889">
    <property type="protein sequence ID" value="BBP45643.1"/>
    <property type="molecule type" value="Genomic_DNA"/>
</dbReference>
<evidence type="ECO:0000313" key="3">
    <source>
        <dbReference type="Proteomes" id="UP000501726"/>
    </source>
</evidence>